<evidence type="ECO:0000313" key="2">
    <source>
        <dbReference type="EMBL" id="HJC75742.1"/>
    </source>
</evidence>
<dbReference type="InterPro" id="IPR006059">
    <property type="entry name" value="SBP"/>
</dbReference>
<reference evidence="2" key="1">
    <citation type="journal article" date="2021" name="PeerJ">
        <title>Extensive microbial diversity within the chicken gut microbiome revealed by metagenomics and culture.</title>
        <authorList>
            <person name="Gilroy R."/>
            <person name="Ravi A."/>
            <person name="Getino M."/>
            <person name="Pursley I."/>
            <person name="Horton D.L."/>
            <person name="Alikhan N.F."/>
            <person name="Baker D."/>
            <person name="Gharbi K."/>
            <person name="Hall N."/>
            <person name="Watson M."/>
            <person name="Adriaenssens E.M."/>
            <person name="Foster-Nyarko E."/>
            <person name="Jarju S."/>
            <person name="Secka A."/>
            <person name="Antonio M."/>
            <person name="Oren A."/>
            <person name="Chaudhuri R.R."/>
            <person name="La Ragione R."/>
            <person name="Hildebrand F."/>
            <person name="Pallen M.J."/>
        </authorList>
    </citation>
    <scope>NUCLEOTIDE SEQUENCE</scope>
    <source>
        <strain evidence="2">CHK196-7946</strain>
    </source>
</reference>
<evidence type="ECO:0000313" key="3">
    <source>
        <dbReference type="Proteomes" id="UP000823902"/>
    </source>
</evidence>
<dbReference type="Gene3D" id="3.40.190.10">
    <property type="entry name" value="Periplasmic binding protein-like II"/>
    <property type="match status" value="1"/>
</dbReference>
<keyword evidence="1" id="KW-0732">Signal</keyword>
<evidence type="ECO:0000256" key="1">
    <source>
        <dbReference type="SAM" id="SignalP"/>
    </source>
</evidence>
<reference evidence="2" key="2">
    <citation type="submission" date="2021-04" db="EMBL/GenBank/DDBJ databases">
        <authorList>
            <person name="Gilroy R."/>
        </authorList>
    </citation>
    <scope>NUCLEOTIDE SEQUENCE</scope>
    <source>
        <strain evidence="2">CHK196-7946</strain>
    </source>
</reference>
<proteinExistence type="predicted"/>
<dbReference type="PROSITE" id="PS51257">
    <property type="entry name" value="PROKAR_LIPOPROTEIN"/>
    <property type="match status" value="1"/>
</dbReference>
<protein>
    <submittedName>
        <fullName evidence="2">Extracellular solute-binding protein</fullName>
    </submittedName>
</protein>
<sequence length="422" mass="45698">MKKRIAMALAGLLVVGTALAGCGNGSGSSDSGDTGESGKSDIKFYGKVIEYTSGPLMCDALEEQLGGKYNFEMLQVDWGNLDKVIRTGIASNEPCDVYNVISTSLSNFKDQVVDLTPYLDENNGEWRKCFEPAALEMCTVDGKVLAIPWEVNFQTILGNKEAFDKAGVEIPESWNYETFMEACKKLKDAGYYPFATPMDLAQGAWLFGNGMLSAAVNAGTYEQYITGELPFTGQETTDTLTAIKALYDSDYVYPGEGAVIAKKDEIQAAFSQGKVAMIANVAAGAKEVQSSTSFETVSVPWPSVGDQPAYEGVSNAFLIPKNAKNIDGAIEAIKAFTSADIQGIHAEAGYLPVNTEVEITDPFVQGLVEQSKATYGFSFPQTAEYRDYIVNNLMPDLILNGGVEVVQENLETFRQDYLASKE</sequence>
<dbReference type="AlphaFoldDB" id="A0A9D2QA97"/>
<dbReference type="PANTHER" id="PTHR43649">
    <property type="entry name" value="ARABINOSE-BINDING PROTEIN-RELATED"/>
    <property type="match status" value="1"/>
</dbReference>
<name>A0A9D2QA97_9FIRM</name>
<comment type="caution">
    <text evidence="2">The sequence shown here is derived from an EMBL/GenBank/DDBJ whole genome shotgun (WGS) entry which is preliminary data.</text>
</comment>
<dbReference type="InterPro" id="IPR050490">
    <property type="entry name" value="Bact_solute-bd_prot1"/>
</dbReference>
<organism evidence="2 3">
    <name type="scientific">Candidatus Mediterraneibacter faecavium</name>
    <dbReference type="NCBI Taxonomy" id="2838668"/>
    <lineage>
        <taxon>Bacteria</taxon>
        <taxon>Bacillati</taxon>
        <taxon>Bacillota</taxon>
        <taxon>Clostridia</taxon>
        <taxon>Lachnospirales</taxon>
        <taxon>Lachnospiraceae</taxon>
        <taxon>Mediterraneibacter</taxon>
    </lineage>
</organism>
<dbReference type="Pfam" id="PF01547">
    <property type="entry name" value="SBP_bac_1"/>
    <property type="match status" value="1"/>
</dbReference>
<dbReference type="SUPFAM" id="SSF53850">
    <property type="entry name" value="Periplasmic binding protein-like II"/>
    <property type="match status" value="1"/>
</dbReference>
<dbReference type="Proteomes" id="UP000823902">
    <property type="component" value="Unassembled WGS sequence"/>
</dbReference>
<dbReference type="PANTHER" id="PTHR43649:SF12">
    <property type="entry name" value="DIACETYLCHITOBIOSE BINDING PROTEIN DASA"/>
    <property type="match status" value="1"/>
</dbReference>
<dbReference type="EMBL" id="DWVY01000064">
    <property type="protein sequence ID" value="HJC75742.1"/>
    <property type="molecule type" value="Genomic_DNA"/>
</dbReference>
<feature type="chain" id="PRO_5039557205" evidence="1">
    <location>
        <begin position="21"/>
        <end position="422"/>
    </location>
</feature>
<feature type="signal peptide" evidence="1">
    <location>
        <begin position="1"/>
        <end position="20"/>
    </location>
</feature>
<accession>A0A9D2QA97</accession>
<gene>
    <name evidence="2" type="ORF">H9697_12505</name>
</gene>